<dbReference type="EMBL" id="MU001671">
    <property type="protein sequence ID" value="KAF2461408.1"/>
    <property type="molecule type" value="Genomic_DNA"/>
</dbReference>
<feature type="transmembrane region" description="Helical" evidence="5">
    <location>
        <begin position="68"/>
        <end position="90"/>
    </location>
</feature>
<evidence type="ECO:0000256" key="4">
    <source>
        <dbReference type="ARBA" id="ARBA00023136"/>
    </source>
</evidence>
<dbReference type="PANTHER" id="PTHR28165:SF2">
    <property type="entry name" value="MARVEL DOMAIN-CONTAINING PROTEIN"/>
    <property type="match status" value="1"/>
</dbReference>
<gene>
    <name evidence="8" type="ORF">BDY21DRAFT_368645</name>
</gene>
<evidence type="ECO:0000313" key="9">
    <source>
        <dbReference type="Proteomes" id="UP000799766"/>
    </source>
</evidence>
<keyword evidence="4 5" id="KW-0472">Membrane</keyword>
<dbReference type="Pfam" id="PF01284">
    <property type="entry name" value="MARVEL"/>
    <property type="match status" value="1"/>
</dbReference>
<organism evidence="8 9">
    <name type="scientific">Lineolata rhizophorae</name>
    <dbReference type="NCBI Taxonomy" id="578093"/>
    <lineage>
        <taxon>Eukaryota</taxon>
        <taxon>Fungi</taxon>
        <taxon>Dikarya</taxon>
        <taxon>Ascomycota</taxon>
        <taxon>Pezizomycotina</taxon>
        <taxon>Dothideomycetes</taxon>
        <taxon>Dothideomycetes incertae sedis</taxon>
        <taxon>Lineolatales</taxon>
        <taxon>Lineolataceae</taxon>
        <taxon>Lineolata</taxon>
    </lineage>
</organism>
<dbReference type="OrthoDB" id="2017497at2759"/>
<feature type="transmembrane region" description="Helical" evidence="5">
    <location>
        <begin position="145"/>
        <end position="163"/>
    </location>
</feature>
<comment type="subcellular location">
    <subcellularLocation>
        <location evidence="1">Membrane</location>
        <topology evidence="1">Multi-pass membrane protein</topology>
    </subcellularLocation>
</comment>
<evidence type="ECO:0000256" key="6">
    <source>
        <dbReference type="SAM" id="SignalP"/>
    </source>
</evidence>
<evidence type="ECO:0000256" key="3">
    <source>
        <dbReference type="ARBA" id="ARBA00022989"/>
    </source>
</evidence>
<evidence type="ECO:0000256" key="5">
    <source>
        <dbReference type="SAM" id="Phobius"/>
    </source>
</evidence>
<dbReference type="InterPro" id="IPR052649">
    <property type="entry name" value="NCE102-like"/>
</dbReference>
<dbReference type="GO" id="GO:0032126">
    <property type="term" value="C:eisosome"/>
    <property type="evidence" value="ECO:0007669"/>
    <property type="project" value="TreeGrafter"/>
</dbReference>
<dbReference type="GO" id="GO:0070941">
    <property type="term" value="P:eisosome assembly"/>
    <property type="evidence" value="ECO:0007669"/>
    <property type="project" value="TreeGrafter"/>
</dbReference>
<feature type="chain" id="PRO_5025473949" evidence="6">
    <location>
        <begin position="22"/>
        <end position="176"/>
    </location>
</feature>
<dbReference type="InterPro" id="IPR008253">
    <property type="entry name" value="Marvel"/>
</dbReference>
<feature type="domain" description="MARVEL" evidence="7">
    <location>
        <begin position="5"/>
        <end position="159"/>
    </location>
</feature>
<proteinExistence type="predicted"/>
<evidence type="ECO:0000313" key="8">
    <source>
        <dbReference type="EMBL" id="KAF2461408.1"/>
    </source>
</evidence>
<feature type="transmembrane region" description="Helical" evidence="5">
    <location>
        <begin position="41"/>
        <end position="61"/>
    </location>
</feature>
<feature type="signal peptide" evidence="6">
    <location>
        <begin position="1"/>
        <end position="21"/>
    </location>
</feature>
<evidence type="ECO:0000259" key="7">
    <source>
        <dbReference type="Pfam" id="PF01284"/>
    </source>
</evidence>
<name>A0A6A6PBV8_9PEZI</name>
<dbReference type="AlphaFoldDB" id="A0A6A6PBV8"/>
<evidence type="ECO:0000256" key="2">
    <source>
        <dbReference type="ARBA" id="ARBA00022692"/>
    </source>
</evidence>
<sequence length="176" mass="17962">MMIVNLALRFFQLLFAAVVLGLSVSLIKKQEFGDAPATMGYSAFTGGFGLLAALVGTAAIFMEAISGIIILGVDGLTSLIFLAGGIAYTVGLRDTGSCGDTEGLLSNDLTTGGCVESNSGDLRACGIDSIDDAKGRCKMGQADSAFMFLGCIISIAIVIMVFISSKRGGGRGGVIV</sequence>
<protein>
    <submittedName>
        <fullName evidence="8">Marvel domain-containing protein</fullName>
    </submittedName>
</protein>
<reference evidence="8" key="1">
    <citation type="journal article" date="2020" name="Stud. Mycol.">
        <title>101 Dothideomycetes genomes: a test case for predicting lifestyles and emergence of pathogens.</title>
        <authorList>
            <person name="Haridas S."/>
            <person name="Albert R."/>
            <person name="Binder M."/>
            <person name="Bloem J."/>
            <person name="Labutti K."/>
            <person name="Salamov A."/>
            <person name="Andreopoulos B."/>
            <person name="Baker S."/>
            <person name="Barry K."/>
            <person name="Bills G."/>
            <person name="Bluhm B."/>
            <person name="Cannon C."/>
            <person name="Castanera R."/>
            <person name="Culley D."/>
            <person name="Daum C."/>
            <person name="Ezra D."/>
            <person name="Gonzalez J."/>
            <person name="Henrissat B."/>
            <person name="Kuo A."/>
            <person name="Liang C."/>
            <person name="Lipzen A."/>
            <person name="Lutzoni F."/>
            <person name="Magnuson J."/>
            <person name="Mondo S."/>
            <person name="Nolan M."/>
            <person name="Ohm R."/>
            <person name="Pangilinan J."/>
            <person name="Park H.-J."/>
            <person name="Ramirez L."/>
            <person name="Alfaro M."/>
            <person name="Sun H."/>
            <person name="Tritt A."/>
            <person name="Yoshinaga Y."/>
            <person name="Zwiers L.-H."/>
            <person name="Turgeon B."/>
            <person name="Goodwin S."/>
            <person name="Spatafora J."/>
            <person name="Crous P."/>
            <person name="Grigoriev I."/>
        </authorList>
    </citation>
    <scope>NUCLEOTIDE SEQUENCE</scope>
    <source>
        <strain evidence="8">ATCC 16933</strain>
    </source>
</reference>
<accession>A0A6A6PBV8</accession>
<keyword evidence="9" id="KW-1185">Reference proteome</keyword>
<keyword evidence="3 5" id="KW-1133">Transmembrane helix</keyword>
<dbReference type="GO" id="GO:0072659">
    <property type="term" value="P:protein localization to plasma membrane"/>
    <property type="evidence" value="ECO:0007669"/>
    <property type="project" value="TreeGrafter"/>
</dbReference>
<evidence type="ECO:0000256" key="1">
    <source>
        <dbReference type="ARBA" id="ARBA00004141"/>
    </source>
</evidence>
<dbReference type="PANTHER" id="PTHR28165">
    <property type="entry name" value="NON-CLASSICAL EXPORT PROTEIN 2-RELATED"/>
    <property type="match status" value="1"/>
</dbReference>
<keyword evidence="6" id="KW-0732">Signal</keyword>
<keyword evidence="2 5" id="KW-0812">Transmembrane</keyword>
<dbReference type="GO" id="GO:0005886">
    <property type="term" value="C:plasma membrane"/>
    <property type="evidence" value="ECO:0007669"/>
    <property type="project" value="TreeGrafter"/>
</dbReference>
<dbReference type="Proteomes" id="UP000799766">
    <property type="component" value="Unassembled WGS sequence"/>
</dbReference>